<feature type="transmembrane region" description="Helical" evidence="8">
    <location>
        <begin position="186"/>
        <end position="205"/>
    </location>
</feature>
<feature type="transmembrane region" description="Helical" evidence="8">
    <location>
        <begin position="233"/>
        <end position="253"/>
    </location>
</feature>
<comment type="subcellular location">
    <subcellularLocation>
        <location evidence="1">Cell membrane</location>
        <topology evidence="1">Multi-pass membrane protein</topology>
    </subcellularLocation>
</comment>
<keyword evidence="2" id="KW-1003">Cell membrane</keyword>
<organism evidence="10 11">
    <name type="scientific">Chitinophaga japonensis</name>
    <name type="common">Flexibacter japonensis</name>
    <dbReference type="NCBI Taxonomy" id="104662"/>
    <lineage>
        <taxon>Bacteria</taxon>
        <taxon>Pseudomonadati</taxon>
        <taxon>Bacteroidota</taxon>
        <taxon>Chitinophagia</taxon>
        <taxon>Chitinophagales</taxon>
        <taxon>Chitinophagaceae</taxon>
        <taxon>Chitinophaga</taxon>
    </lineage>
</organism>
<dbReference type="PROSITE" id="PS51257">
    <property type="entry name" value="PROKAR_LIPOPROTEIN"/>
    <property type="match status" value="1"/>
</dbReference>
<dbReference type="Pfam" id="PF13231">
    <property type="entry name" value="PMT_2"/>
    <property type="match status" value="1"/>
</dbReference>
<feature type="transmembrane region" description="Helical" evidence="8">
    <location>
        <begin position="317"/>
        <end position="335"/>
    </location>
</feature>
<dbReference type="GO" id="GO:0016763">
    <property type="term" value="F:pentosyltransferase activity"/>
    <property type="evidence" value="ECO:0007669"/>
    <property type="project" value="TreeGrafter"/>
</dbReference>
<sequence length="561" mass="65240">MSALRRFFTKDHYKYAFLLGWLLLGLLQACFTQLMDDEAYYWVYSRHLDWGYFDHPPMIALLIKLGYALFHNELGVRLLMVVINVLTLWITWELLPQRHNRLLYLVLGAMGAMQIGGMLAVPDVPLIFFATVYFWVYRRFLEQQSWTNTLLLGISMALMFYSKYHGILLVFFTVVSTPSLLRVFKFYTACALTTLLMLPHLYWQYAHGFPSLQYHLVERNAASYNISYTLEYILGQLLLFGPLAGWLLLYYAFICPIQSSFERTLKVCLAGVLVFFLFSTYKGRVEANWTVMVFTPAVILAHQAIIRRRGTWKLLQYLTLATLVVVLAARIYMVWDFAPGIEIRPEIHHNREWAAALQSRAGNRPVVFLNSYQLPSKYMFYSNNGLSYSVNSRYARRNQYNYWDTETQLWGKPVMIAFQRGMEMPVTDSVHTAKGTWEYYMQPQYYSYSLVRLVPAIKSLQVRPGEHMTFILQLRNGYGQPVQEDTVHEAVLGYAFVRNKEEGLPPVRTDVGLFRALQRHLIRMQVNMPEQPGIYQLKFCVFAGVLPPTHNSDAVTVEVKE</sequence>
<comment type="caution">
    <text evidence="10">The sequence shown here is derived from an EMBL/GenBank/DDBJ whole genome shotgun (WGS) entry which is preliminary data.</text>
</comment>
<dbReference type="PANTHER" id="PTHR33908:SF11">
    <property type="entry name" value="MEMBRANE PROTEIN"/>
    <property type="match status" value="1"/>
</dbReference>
<dbReference type="GO" id="GO:0009103">
    <property type="term" value="P:lipopolysaccharide biosynthetic process"/>
    <property type="evidence" value="ECO:0007669"/>
    <property type="project" value="UniProtKB-ARBA"/>
</dbReference>
<feature type="transmembrane region" description="Helical" evidence="8">
    <location>
        <begin position="265"/>
        <end position="281"/>
    </location>
</feature>
<evidence type="ECO:0000256" key="6">
    <source>
        <dbReference type="ARBA" id="ARBA00022989"/>
    </source>
</evidence>
<dbReference type="OrthoDB" id="9813729at2"/>
<feature type="transmembrane region" description="Helical" evidence="8">
    <location>
        <begin position="74"/>
        <end position="95"/>
    </location>
</feature>
<keyword evidence="4 10" id="KW-0808">Transferase</keyword>
<evidence type="ECO:0000256" key="2">
    <source>
        <dbReference type="ARBA" id="ARBA00022475"/>
    </source>
</evidence>
<evidence type="ECO:0000256" key="8">
    <source>
        <dbReference type="SAM" id="Phobius"/>
    </source>
</evidence>
<dbReference type="EMBL" id="VLLG01000002">
    <property type="protein sequence ID" value="TWI92000.1"/>
    <property type="molecule type" value="Genomic_DNA"/>
</dbReference>
<evidence type="ECO:0000313" key="10">
    <source>
        <dbReference type="EMBL" id="TWI92000.1"/>
    </source>
</evidence>
<evidence type="ECO:0000256" key="5">
    <source>
        <dbReference type="ARBA" id="ARBA00022692"/>
    </source>
</evidence>
<evidence type="ECO:0000259" key="9">
    <source>
        <dbReference type="Pfam" id="PF13231"/>
    </source>
</evidence>
<keyword evidence="7 8" id="KW-0472">Membrane</keyword>
<dbReference type="AlphaFoldDB" id="A0A562TGF4"/>
<evidence type="ECO:0000256" key="3">
    <source>
        <dbReference type="ARBA" id="ARBA00022676"/>
    </source>
</evidence>
<name>A0A562TGF4_CHIJA</name>
<dbReference type="RefSeq" id="WP_145711181.1">
    <property type="nucleotide sequence ID" value="NZ_BAAAFY010000001.1"/>
</dbReference>
<dbReference type="InterPro" id="IPR038731">
    <property type="entry name" value="RgtA/B/C-like"/>
</dbReference>
<feature type="transmembrane region" description="Helical" evidence="8">
    <location>
        <begin position="287"/>
        <end position="305"/>
    </location>
</feature>
<dbReference type="Proteomes" id="UP000316778">
    <property type="component" value="Unassembled WGS sequence"/>
</dbReference>
<accession>A0A562TGF4</accession>
<reference evidence="10 11" key="1">
    <citation type="journal article" date="2013" name="Stand. Genomic Sci.">
        <title>Genomic Encyclopedia of Type Strains, Phase I: The one thousand microbial genomes (KMG-I) project.</title>
        <authorList>
            <person name="Kyrpides N.C."/>
            <person name="Woyke T."/>
            <person name="Eisen J.A."/>
            <person name="Garrity G."/>
            <person name="Lilburn T.G."/>
            <person name="Beck B.J."/>
            <person name="Whitman W.B."/>
            <person name="Hugenholtz P."/>
            <person name="Klenk H.P."/>
        </authorList>
    </citation>
    <scope>NUCLEOTIDE SEQUENCE [LARGE SCALE GENOMIC DNA]</scope>
    <source>
        <strain evidence="10 11">DSM 13484</strain>
    </source>
</reference>
<protein>
    <submittedName>
        <fullName evidence="10">Dolichyl-phosphate-mannose-protein mannosyltransferase</fullName>
    </submittedName>
</protein>
<keyword evidence="11" id="KW-1185">Reference proteome</keyword>
<dbReference type="GO" id="GO:0005886">
    <property type="term" value="C:plasma membrane"/>
    <property type="evidence" value="ECO:0007669"/>
    <property type="project" value="UniProtKB-SubCell"/>
</dbReference>
<keyword evidence="6 8" id="KW-1133">Transmembrane helix</keyword>
<proteinExistence type="predicted"/>
<gene>
    <name evidence="10" type="ORF">LX66_1381</name>
</gene>
<keyword evidence="5 8" id="KW-0812">Transmembrane</keyword>
<evidence type="ECO:0000313" key="11">
    <source>
        <dbReference type="Proteomes" id="UP000316778"/>
    </source>
</evidence>
<feature type="domain" description="Glycosyltransferase RgtA/B/C/D-like" evidence="9">
    <location>
        <begin position="54"/>
        <end position="203"/>
    </location>
</feature>
<dbReference type="InterPro" id="IPR050297">
    <property type="entry name" value="LipidA_mod_glycosyltrf_83"/>
</dbReference>
<evidence type="ECO:0000256" key="7">
    <source>
        <dbReference type="ARBA" id="ARBA00023136"/>
    </source>
</evidence>
<feature type="transmembrane region" description="Helical" evidence="8">
    <location>
        <begin position="150"/>
        <end position="174"/>
    </location>
</feature>
<keyword evidence="3 10" id="KW-0328">Glycosyltransferase</keyword>
<evidence type="ECO:0000256" key="1">
    <source>
        <dbReference type="ARBA" id="ARBA00004651"/>
    </source>
</evidence>
<dbReference type="PANTHER" id="PTHR33908">
    <property type="entry name" value="MANNOSYLTRANSFERASE YKCB-RELATED"/>
    <property type="match status" value="1"/>
</dbReference>
<feature type="transmembrane region" description="Helical" evidence="8">
    <location>
        <begin position="102"/>
        <end position="135"/>
    </location>
</feature>
<evidence type="ECO:0000256" key="4">
    <source>
        <dbReference type="ARBA" id="ARBA00022679"/>
    </source>
</evidence>